<evidence type="ECO:0000313" key="2">
    <source>
        <dbReference type="Proteomes" id="UP000198656"/>
    </source>
</evidence>
<sequence length="203" mass="24407">MHYFTKEWYELETSAHSGLEKDKQAEAISEEYFQELYKQKFEELLKELQIVHEEIALKYQTLKEGQIKYELVNRKKVAENFYQSCLENQSRIKNTLPEEILKKIADIRIFVLHKATRQVIEEVTQFCQGNIELKMKTIEDYRKYSKEVSKDQDNSVLEEVNFHDRTVVDIEETEKTFFPEFLIGHSFDIHINDELRPFLLWDT</sequence>
<dbReference type="EMBL" id="FNCP01000045">
    <property type="protein sequence ID" value="SDI51206.1"/>
    <property type="molecule type" value="Genomic_DNA"/>
</dbReference>
<dbReference type="OrthoDB" id="2563891at2"/>
<dbReference type="AlphaFoldDB" id="A0A1G8L699"/>
<evidence type="ECO:0000313" key="1">
    <source>
        <dbReference type="EMBL" id="SDI51206.1"/>
    </source>
</evidence>
<proteinExistence type="predicted"/>
<name>A0A1G8L699_9FIRM</name>
<keyword evidence="2" id="KW-1185">Reference proteome</keyword>
<evidence type="ECO:0008006" key="3">
    <source>
        <dbReference type="Google" id="ProtNLM"/>
    </source>
</evidence>
<protein>
    <recommendedName>
        <fullName evidence="3">DUF4085 family protein</fullName>
    </recommendedName>
</protein>
<gene>
    <name evidence="1" type="ORF">SAMN05443529_14514</name>
</gene>
<accession>A0A1G8L699</accession>
<dbReference type="RefSeq" id="WP_143015565.1">
    <property type="nucleotide sequence ID" value="NZ_FNCP01000045.1"/>
</dbReference>
<dbReference type="Proteomes" id="UP000198656">
    <property type="component" value="Unassembled WGS sequence"/>
</dbReference>
<organism evidence="1 2">
    <name type="scientific">Desulfosporosinus hippei DSM 8344</name>
    <dbReference type="NCBI Taxonomy" id="1121419"/>
    <lineage>
        <taxon>Bacteria</taxon>
        <taxon>Bacillati</taxon>
        <taxon>Bacillota</taxon>
        <taxon>Clostridia</taxon>
        <taxon>Eubacteriales</taxon>
        <taxon>Desulfitobacteriaceae</taxon>
        <taxon>Desulfosporosinus</taxon>
    </lineage>
</organism>
<reference evidence="2" key="1">
    <citation type="submission" date="2016-10" db="EMBL/GenBank/DDBJ databases">
        <authorList>
            <person name="Varghese N."/>
            <person name="Submissions S."/>
        </authorList>
    </citation>
    <scope>NUCLEOTIDE SEQUENCE [LARGE SCALE GENOMIC DNA]</scope>
    <source>
        <strain evidence="2">DSM 8344</strain>
    </source>
</reference>